<comment type="caution">
    <text evidence="2">The sequence shown here is derived from an EMBL/GenBank/DDBJ whole genome shotgun (WGS) entry which is preliminary data.</text>
</comment>
<evidence type="ECO:0000256" key="1">
    <source>
        <dbReference type="SAM" id="SignalP"/>
    </source>
</evidence>
<protein>
    <submittedName>
        <fullName evidence="2">Uncharacterized protein</fullName>
    </submittedName>
</protein>
<organism evidence="2 3">
    <name type="scientific">Slackia isoflavoniconvertens</name>
    <dbReference type="NCBI Taxonomy" id="572010"/>
    <lineage>
        <taxon>Bacteria</taxon>
        <taxon>Bacillati</taxon>
        <taxon>Actinomycetota</taxon>
        <taxon>Coriobacteriia</taxon>
        <taxon>Eggerthellales</taxon>
        <taxon>Eggerthellaceae</taxon>
        <taxon>Slackia</taxon>
    </lineage>
</organism>
<feature type="chain" id="PRO_5039450757" evidence="1">
    <location>
        <begin position="41"/>
        <end position="84"/>
    </location>
</feature>
<evidence type="ECO:0000313" key="3">
    <source>
        <dbReference type="Proteomes" id="UP000271472"/>
    </source>
</evidence>
<sequence length="84" mass="8844">MFSRFAQQSKRNGIQGKRLARLTFAAALCRLALCDLSAVAPVCRSAAAGATSIMPAETAAHASISPACLLASCHVRPRIQFASR</sequence>
<feature type="signal peptide" evidence="1">
    <location>
        <begin position="1"/>
        <end position="40"/>
    </location>
</feature>
<dbReference type="EMBL" id="QIBZ01000012">
    <property type="protein sequence ID" value="RNM34081.1"/>
    <property type="molecule type" value="Genomic_DNA"/>
</dbReference>
<evidence type="ECO:0000313" key="2">
    <source>
        <dbReference type="EMBL" id="RNM34081.1"/>
    </source>
</evidence>
<accession>A0A3N0IAT9</accession>
<dbReference type="AlphaFoldDB" id="A0A3N0IAT9"/>
<dbReference type="Proteomes" id="UP000271472">
    <property type="component" value="Unassembled WGS sequence"/>
</dbReference>
<reference evidence="3" key="1">
    <citation type="submission" date="2018-05" db="EMBL/GenBank/DDBJ databases">
        <title>Genome Sequencing of selected type strains of the family Eggerthellaceae.</title>
        <authorList>
            <person name="Danylec N."/>
            <person name="Stoll D.A."/>
            <person name="Doetsch A."/>
            <person name="Huch M."/>
        </authorList>
    </citation>
    <scope>NUCLEOTIDE SEQUENCE [LARGE SCALE GENOMIC DNA]</scope>
    <source>
        <strain evidence="3">DSM 22006</strain>
    </source>
</reference>
<name>A0A3N0IAT9_9ACTN</name>
<keyword evidence="3" id="KW-1185">Reference proteome</keyword>
<keyword evidence="1" id="KW-0732">Signal</keyword>
<gene>
    <name evidence="2" type="ORF">DMP05_07230</name>
</gene>
<proteinExistence type="predicted"/>